<keyword evidence="11" id="KW-0413">Isomerase</keyword>
<evidence type="ECO:0000259" key="17">
    <source>
        <dbReference type="PROSITE" id="PS51194"/>
    </source>
</evidence>
<dbReference type="Pfam" id="PF00270">
    <property type="entry name" value="DEAD"/>
    <property type="match status" value="1"/>
</dbReference>
<dbReference type="Gene3D" id="2.40.50.140">
    <property type="entry name" value="Nucleic acid-binding proteins"/>
    <property type="match status" value="1"/>
</dbReference>
<evidence type="ECO:0000313" key="18">
    <source>
        <dbReference type="EMBL" id="SEH44556.1"/>
    </source>
</evidence>
<dbReference type="EC" id="5.6.2.4" evidence="13 15"/>
<dbReference type="InterPro" id="IPR004609">
    <property type="entry name" value="ATP-dep_DNA_helicase_RecG"/>
</dbReference>
<keyword evidence="6 15" id="KW-0347">Helicase</keyword>
<dbReference type="SUPFAM" id="SSF50249">
    <property type="entry name" value="Nucleic acid-binding proteins"/>
    <property type="match status" value="1"/>
</dbReference>
<dbReference type="SMART" id="SM00490">
    <property type="entry name" value="HELICc"/>
    <property type="match status" value="1"/>
</dbReference>
<dbReference type="SUPFAM" id="SSF52540">
    <property type="entry name" value="P-loop containing nucleoside triphosphate hydrolases"/>
    <property type="match status" value="2"/>
</dbReference>
<dbReference type="GO" id="GO:0005524">
    <property type="term" value="F:ATP binding"/>
    <property type="evidence" value="ECO:0007669"/>
    <property type="project" value="UniProtKB-KW"/>
</dbReference>
<keyword evidence="9 15" id="KW-0233">DNA recombination</keyword>
<dbReference type="GO" id="GO:0016887">
    <property type="term" value="F:ATP hydrolysis activity"/>
    <property type="evidence" value="ECO:0007669"/>
    <property type="project" value="RHEA"/>
</dbReference>
<evidence type="ECO:0000256" key="12">
    <source>
        <dbReference type="ARBA" id="ARBA00034617"/>
    </source>
</evidence>
<dbReference type="Gene3D" id="3.40.50.300">
    <property type="entry name" value="P-loop containing nucleotide triphosphate hydrolases"/>
    <property type="match status" value="2"/>
</dbReference>
<evidence type="ECO:0000256" key="10">
    <source>
        <dbReference type="ARBA" id="ARBA00023204"/>
    </source>
</evidence>
<dbReference type="InterPro" id="IPR047112">
    <property type="entry name" value="RecG/Mfd"/>
</dbReference>
<dbReference type="NCBIfam" id="NF008168">
    <property type="entry name" value="PRK10917.2-2"/>
    <property type="match status" value="1"/>
</dbReference>
<dbReference type="Pfam" id="PF17191">
    <property type="entry name" value="RecG_wedge"/>
    <property type="match status" value="1"/>
</dbReference>
<dbReference type="InterPro" id="IPR033454">
    <property type="entry name" value="RecG_wedge"/>
</dbReference>
<dbReference type="GO" id="GO:0043138">
    <property type="term" value="F:3'-5' DNA helicase activity"/>
    <property type="evidence" value="ECO:0007669"/>
    <property type="project" value="UniProtKB-EC"/>
</dbReference>
<feature type="domain" description="Helicase C-terminal" evidence="17">
    <location>
        <begin position="457"/>
        <end position="609"/>
    </location>
</feature>
<dbReference type="GO" id="GO:0003677">
    <property type="term" value="F:DNA binding"/>
    <property type="evidence" value="ECO:0007669"/>
    <property type="project" value="UniProtKB-KW"/>
</dbReference>
<evidence type="ECO:0000256" key="6">
    <source>
        <dbReference type="ARBA" id="ARBA00022806"/>
    </source>
</evidence>
<dbReference type="NCBIfam" id="NF008165">
    <property type="entry name" value="PRK10917.1-3"/>
    <property type="match status" value="1"/>
</dbReference>
<dbReference type="Pfam" id="PF19833">
    <property type="entry name" value="RecG_dom3_C"/>
    <property type="match status" value="1"/>
</dbReference>
<dbReference type="SMART" id="SM00487">
    <property type="entry name" value="DEXDc"/>
    <property type="match status" value="1"/>
</dbReference>
<name>A0A1H6I9Y9_RUMFL</name>
<evidence type="ECO:0000256" key="14">
    <source>
        <dbReference type="ARBA" id="ARBA00048988"/>
    </source>
</evidence>
<keyword evidence="3 15" id="KW-0547">Nucleotide-binding</keyword>
<dbReference type="AlphaFoldDB" id="A0A1H6I9Y9"/>
<evidence type="ECO:0000256" key="11">
    <source>
        <dbReference type="ARBA" id="ARBA00023235"/>
    </source>
</evidence>
<dbReference type="GO" id="GO:0006310">
    <property type="term" value="P:DNA recombination"/>
    <property type="evidence" value="ECO:0007669"/>
    <property type="project" value="UniProtKB-UniRule"/>
</dbReference>
<dbReference type="RefSeq" id="WP_074714464.1">
    <property type="nucleotide sequence ID" value="NZ_FNWV01000002.1"/>
</dbReference>
<gene>
    <name evidence="18" type="ORF">SAMN02910265_00642</name>
</gene>
<comment type="similarity">
    <text evidence="1 15">Belongs to the helicase family. RecG subfamily.</text>
</comment>
<evidence type="ECO:0000256" key="1">
    <source>
        <dbReference type="ARBA" id="ARBA00007504"/>
    </source>
</evidence>
<evidence type="ECO:0000256" key="8">
    <source>
        <dbReference type="ARBA" id="ARBA00023125"/>
    </source>
</evidence>
<evidence type="ECO:0000256" key="3">
    <source>
        <dbReference type="ARBA" id="ARBA00022741"/>
    </source>
</evidence>
<keyword evidence="10 15" id="KW-0234">DNA repair</keyword>
<evidence type="ECO:0000256" key="9">
    <source>
        <dbReference type="ARBA" id="ARBA00023172"/>
    </source>
</evidence>
<feature type="domain" description="Helicase ATP-binding" evidence="16">
    <location>
        <begin position="270"/>
        <end position="431"/>
    </location>
</feature>
<keyword evidence="4 15" id="KW-0227">DNA damage</keyword>
<evidence type="ECO:0000256" key="2">
    <source>
        <dbReference type="ARBA" id="ARBA00017846"/>
    </source>
</evidence>
<dbReference type="InterPro" id="IPR045562">
    <property type="entry name" value="RecG_dom3_C"/>
</dbReference>
<keyword evidence="7 15" id="KW-0067">ATP-binding</keyword>
<comment type="catalytic activity">
    <reaction evidence="14 15">
        <text>ATP + H2O = ADP + phosphate + H(+)</text>
        <dbReference type="Rhea" id="RHEA:13065"/>
        <dbReference type="ChEBI" id="CHEBI:15377"/>
        <dbReference type="ChEBI" id="CHEBI:15378"/>
        <dbReference type="ChEBI" id="CHEBI:30616"/>
        <dbReference type="ChEBI" id="CHEBI:43474"/>
        <dbReference type="ChEBI" id="CHEBI:456216"/>
        <dbReference type="EC" id="5.6.2.4"/>
    </reaction>
</comment>
<dbReference type="InterPro" id="IPR014001">
    <property type="entry name" value="Helicase_ATP-bd"/>
</dbReference>
<dbReference type="EMBL" id="FNWV01000002">
    <property type="protein sequence ID" value="SEH44556.1"/>
    <property type="molecule type" value="Genomic_DNA"/>
</dbReference>
<comment type="function">
    <text evidence="15">Plays a critical role in recombination and DNA repair. Helps process Holliday junction intermediates to mature products by catalyzing branch migration. Has replication fork regression activity, unwinds stalled or blocked replication forks to make a HJ that can be resolved. Has a DNA unwinding activity characteristic of a DNA helicase with 3'-5' polarity.</text>
</comment>
<dbReference type="PROSITE" id="PS51192">
    <property type="entry name" value="HELICASE_ATP_BIND_1"/>
    <property type="match status" value="1"/>
</dbReference>
<evidence type="ECO:0000256" key="13">
    <source>
        <dbReference type="ARBA" id="ARBA00034808"/>
    </source>
</evidence>
<dbReference type="OrthoDB" id="9804325at2"/>
<dbReference type="PROSITE" id="PS51194">
    <property type="entry name" value="HELICASE_CTER"/>
    <property type="match status" value="1"/>
</dbReference>
<dbReference type="InterPro" id="IPR001650">
    <property type="entry name" value="Helicase_C-like"/>
</dbReference>
<dbReference type="PANTHER" id="PTHR47964:SF1">
    <property type="entry name" value="ATP-DEPENDENT DNA HELICASE HOMOLOG RECG, CHLOROPLASTIC"/>
    <property type="match status" value="1"/>
</dbReference>
<dbReference type="InterPro" id="IPR012340">
    <property type="entry name" value="NA-bd_OB-fold"/>
</dbReference>
<evidence type="ECO:0000256" key="15">
    <source>
        <dbReference type="RuleBase" id="RU363016"/>
    </source>
</evidence>
<organism evidence="18 19">
    <name type="scientific">Ruminococcus flavefaciens</name>
    <dbReference type="NCBI Taxonomy" id="1265"/>
    <lineage>
        <taxon>Bacteria</taxon>
        <taxon>Bacillati</taxon>
        <taxon>Bacillota</taxon>
        <taxon>Clostridia</taxon>
        <taxon>Eubacteriales</taxon>
        <taxon>Oscillospiraceae</taxon>
        <taxon>Ruminococcus</taxon>
    </lineage>
</organism>
<dbReference type="CDD" id="cd17992">
    <property type="entry name" value="DEXHc_RecG"/>
    <property type="match status" value="1"/>
</dbReference>
<accession>A0A1H6I9Y9</accession>
<dbReference type="InterPro" id="IPR011545">
    <property type="entry name" value="DEAD/DEAH_box_helicase_dom"/>
</dbReference>
<evidence type="ECO:0000256" key="7">
    <source>
        <dbReference type="ARBA" id="ARBA00022840"/>
    </source>
</evidence>
<keyword evidence="5 15" id="KW-0378">Hydrolase</keyword>
<evidence type="ECO:0000259" key="16">
    <source>
        <dbReference type="PROSITE" id="PS51192"/>
    </source>
</evidence>
<reference evidence="18 19" key="1">
    <citation type="submission" date="2016-10" db="EMBL/GenBank/DDBJ databases">
        <authorList>
            <person name="de Groot N.N."/>
        </authorList>
    </citation>
    <scope>NUCLEOTIDE SEQUENCE [LARGE SCALE GENOMIC DNA]</scope>
    <source>
        <strain evidence="18 19">YAD2003</strain>
    </source>
</reference>
<evidence type="ECO:0000256" key="4">
    <source>
        <dbReference type="ARBA" id="ARBA00022763"/>
    </source>
</evidence>
<dbReference type="GO" id="GO:0006281">
    <property type="term" value="P:DNA repair"/>
    <property type="evidence" value="ECO:0007669"/>
    <property type="project" value="UniProtKB-UniRule"/>
</dbReference>
<dbReference type="Pfam" id="PF00271">
    <property type="entry name" value="Helicase_C"/>
    <property type="match status" value="1"/>
</dbReference>
<evidence type="ECO:0000256" key="5">
    <source>
        <dbReference type="ARBA" id="ARBA00022801"/>
    </source>
</evidence>
<dbReference type="Proteomes" id="UP000183190">
    <property type="component" value="Unassembled WGS sequence"/>
</dbReference>
<comment type="catalytic activity">
    <reaction evidence="12 15">
        <text>Couples ATP hydrolysis with the unwinding of duplex DNA by translocating in the 3'-5' direction.</text>
        <dbReference type="EC" id="5.6.2.4"/>
    </reaction>
</comment>
<dbReference type="PANTHER" id="PTHR47964">
    <property type="entry name" value="ATP-DEPENDENT DNA HELICASE HOMOLOG RECG, CHLOROPLASTIC"/>
    <property type="match status" value="1"/>
</dbReference>
<protein>
    <recommendedName>
        <fullName evidence="2 15">ATP-dependent DNA helicase RecG</fullName>
        <ecNumber evidence="13 15">5.6.2.4</ecNumber>
    </recommendedName>
</protein>
<dbReference type="InterPro" id="IPR027417">
    <property type="entry name" value="P-loop_NTPase"/>
</dbReference>
<dbReference type="NCBIfam" id="TIGR00643">
    <property type="entry name" value="recG"/>
    <property type="match status" value="1"/>
</dbReference>
<keyword evidence="8" id="KW-0238">DNA-binding</keyword>
<proteinExistence type="inferred from homology"/>
<sequence length="678" mass="75345">MPTTLFSEIEYLKGVGKARGEKYRKLGINSPYELIYHIPRDYLDFRTHVPVAQAVLGDYNVLKLTVYKKMPPQRIKGGLVICKAAATDGLNDILIVVYNNVYYFQALKEGETYYMYGKVAGSFMRKEISSPVYIRADEKVLIQPKYHLTQGLSVNMVRTNMRQALELMRNEPFETLSDDILRKYDLCPLMWALENIHFPESELAAETARRRLAFDELLKLQIGMSVMKSRSRRNTAFQMDSSVDVSAFTEGLPFELTDDQKKAVSEIVGDLCRNVPMNRLLQGDVGSGKTAVAAAACYFSAQNGVQSALMAPTEILASQHFNTLSSFLEPFGVKVCLLTGSTTAKQKAAIREQIAAGEIDVIVGTHAIIQKDVEYKSLGLVITDEQHRFGVAQRAALAEKGDAPHKLVMSATPIPRTLALIIYGDLDISAITQLPKGRKPVKTYAVTGKLRSRAFGFVRQRLDEGRQAYVVCPMIEDSESELFAVKTYADEAAKGDLKGYSTALLHGKMRAAEKDKVMEKFRSGEIQVLICTTVVEVGVDVPNAAVMVIENAERFGLSQLHQLRGRVGRGSFESSCILITDNTTEDCVKRMKIMSSTTDGFKISEEDLKMRGPGDFFGNAQHGLPPLKIADIACNMELMNRAQTCAKELLADDPLLEKPQNRPLKLDVMRLFSKDIIG</sequence>
<evidence type="ECO:0000313" key="19">
    <source>
        <dbReference type="Proteomes" id="UP000183190"/>
    </source>
</evidence>